<dbReference type="InterPro" id="IPR051083">
    <property type="entry name" value="GrpII_Intron_Splice-Mob/Def"/>
</dbReference>
<dbReference type="Proteomes" id="UP000435357">
    <property type="component" value="Unassembled WGS sequence"/>
</dbReference>
<dbReference type="PANTHER" id="PTHR34047">
    <property type="entry name" value="NUCLEAR INTRON MATURASE 1, MITOCHONDRIAL-RELATED"/>
    <property type="match status" value="1"/>
</dbReference>
<feature type="domain" description="Reverse transcriptase" evidence="2">
    <location>
        <begin position="1"/>
        <end position="369"/>
    </location>
</feature>
<evidence type="ECO:0000259" key="2">
    <source>
        <dbReference type="PROSITE" id="PS50878"/>
    </source>
</evidence>
<dbReference type="Pfam" id="PF00078">
    <property type="entry name" value="RVT_1"/>
    <property type="match status" value="1"/>
</dbReference>
<comment type="similarity">
    <text evidence="1">Belongs to the bacterial reverse transcriptase family.</text>
</comment>
<name>A0A6N6M468_9FLAO</name>
<dbReference type="OrthoDB" id="9780724at2"/>
<evidence type="ECO:0000313" key="3">
    <source>
        <dbReference type="EMBL" id="KAB1064080.1"/>
    </source>
</evidence>
<dbReference type="InterPro" id="IPR043502">
    <property type="entry name" value="DNA/RNA_pol_sf"/>
</dbReference>
<dbReference type="SUPFAM" id="SSF56672">
    <property type="entry name" value="DNA/RNA polymerases"/>
    <property type="match status" value="1"/>
</dbReference>
<protein>
    <recommendedName>
        <fullName evidence="2">Reverse transcriptase domain-containing protein</fullName>
    </recommendedName>
</protein>
<dbReference type="PROSITE" id="PS50878">
    <property type="entry name" value="RT_POL"/>
    <property type="match status" value="1"/>
</dbReference>
<sequence length="462" mass="54887">MMDETFDNLWEEFVKKEFSSLKKRKYKHFDYPITFSKKVFSNYSLFRDLFTDKFKQAFKSKQIFDRGYYPFIHYIKYSPKFRNKKDGSRVKSFKKRHIYYSSHLDSIRLSWFALILGFCYEQKLSRSKFSNSVKAYRKFDDKLNNVDFAIEAFQEIATRENCVAVCLDISKFFDNIPHKKLKKKWLEVINYEFSQYDELPQNQYTAFKVMTNFHFVEKDVINDVFYYKNKFGSDNLKYCSHSDFRDFVIGTGMIQKNHLLEKQKGIPQGAPISAILSNIVMIDFDKSLFEKAEEVGGKYYRYSDDILLIINENDKEKVKSFVSERIEELGFKLNDKKERVVHFKKLNSKVKSFSSENKESRLQYLGLEFDGEDVFIRSSTLSRYHGKMKKGIKRAYSIFKGKNGKGDKIFKSKLHKLYTNSTSNNFIKYAHNIVNNETILNTNKAKNQISARYKKLNERIND</sequence>
<evidence type="ECO:0000313" key="4">
    <source>
        <dbReference type="Proteomes" id="UP000435357"/>
    </source>
</evidence>
<gene>
    <name evidence="3" type="ORF">F3059_08600</name>
</gene>
<keyword evidence="4" id="KW-1185">Reference proteome</keyword>
<dbReference type="AlphaFoldDB" id="A0A6N6M468"/>
<dbReference type="EMBL" id="WACR01000006">
    <property type="protein sequence ID" value="KAB1064080.1"/>
    <property type="molecule type" value="Genomic_DNA"/>
</dbReference>
<accession>A0A6N6M468</accession>
<dbReference type="InterPro" id="IPR000477">
    <property type="entry name" value="RT_dom"/>
</dbReference>
<evidence type="ECO:0000256" key="1">
    <source>
        <dbReference type="ARBA" id="ARBA00034120"/>
    </source>
</evidence>
<proteinExistence type="inferred from homology"/>
<dbReference type="PANTHER" id="PTHR34047:SF8">
    <property type="entry name" value="PROTEIN YKFC"/>
    <property type="match status" value="1"/>
</dbReference>
<organism evidence="3 4">
    <name type="scientific">Salibacter halophilus</name>
    <dbReference type="NCBI Taxonomy" id="1803916"/>
    <lineage>
        <taxon>Bacteria</taxon>
        <taxon>Pseudomonadati</taxon>
        <taxon>Bacteroidota</taxon>
        <taxon>Flavobacteriia</taxon>
        <taxon>Flavobacteriales</taxon>
        <taxon>Salibacteraceae</taxon>
        <taxon>Salibacter</taxon>
    </lineage>
</organism>
<reference evidence="3 4" key="1">
    <citation type="submission" date="2019-09" db="EMBL/GenBank/DDBJ databases">
        <title>Genomes of Cryomorphaceae.</title>
        <authorList>
            <person name="Bowman J.P."/>
        </authorList>
    </citation>
    <scope>NUCLEOTIDE SEQUENCE [LARGE SCALE GENOMIC DNA]</scope>
    <source>
        <strain evidence="3 4">KCTC 52047</strain>
    </source>
</reference>
<dbReference type="RefSeq" id="WP_151168231.1">
    <property type="nucleotide sequence ID" value="NZ_WACR01000006.1"/>
</dbReference>
<comment type="caution">
    <text evidence="3">The sequence shown here is derived from an EMBL/GenBank/DDBJ whole genome shotgun (WGS) entry which is preliminary data.</text>
</comment>